<dbReference type="AlphaFoldDB" id="A0A7W9PSK7"/>
<dbReference type="EMBL" id="JACHJK010000003">
    <property type="protein sequence ID" value="MBB5926497.1"/>
    <property type="molecule type" value="Genomic_DNA"/>
</dbReference>
<evidence type="ECO:0000313" key="8">
    <source>
        <dbReference type="EMBL" id="MBB5926497.1"/>
    </source>
</evidence>
<protein>
    <submittedName>
        <fullName evidence="8">Uncharacterized protein</fullName>
    </submittedName>
</protein>
<name>A0A7W9PSK7_9ACTN</name>
<evidence type="ECO:0000256" key="5">
    <source>
        <dbReference type="ARBA" id="ARBA00022989"/>
    </source>
</evidence>
<evidence type="ECO:0000313" key="9">
    <source>
        <dbReference type="Proteomes" id="UP000585836"/>
    </source>
</evidence>
<evidence type="ECO:0000256" key="4">
    <source>
        <dbReference type="ARBA" id="ARBA00022692"/>
    </source>
</evidence>
<keyword evidence="2" id="KW-0813">Transport</keyword>
<comment type="caution">
    <text evidence="8">The sequence shown here is derived from an EMBL/GenBank/DDBJ whole genome shotgun (WGS) entry which is preliminary data.</text>
</comment>
<reference evidence="8 9" key="1">
    <citation type="submission" date="2020-08" db="EMBL/GenBank/DDBJ databases">
        <title>Genomic Encyclopedia of Type Strains, Phase III (KMG-III): the genomes of soil and plant-associated and newly described type strains.</title>
        <authorList>
            <person name="Whitman W."/>
        </authorList>
    </citation>
    <scope>NUCLEOTIDE SEQUENCE [LARGE SCALE GENOMIC DNA]</scope>
    <source>
        <strain evidence="8 9">CECT 3313</strain>
    </source>
</reference>
<feature type="region of interest" description="Disordered" evidence="7">
    <location>
        <begin position="262"/>
        <end position="289"/>
    </location>
</feature>
<dbReference type="SUPFAM" id="SSF103473">
    <property type="entry name" value="MFS general substrate transporter"/>
    <property type="match status" value="1"/>
</dbReference>
<organism evidence="8 9">
    <name type="scientific">Streptomyces echinatus</name>
    <dbReference type="NCBI Taxonomy" id="67293"/>
    <lineage>
        <taxon>Bacteria</taxon>
        <taxon>Bacillati</taxon>
        <taxon>Actinomycetota</taxon>
        <taxon>Actinomycetes</taxon>
        <taxon>Kitasatosporales</taxon>
        <taxon>Streptomycetaceae</taxon>
        <taxon>Streptomyces</taxon>
    </lineage>
</organism>
<dbReference type="GO" id="GO:0005886">
    <property type="term" value="C:plasma membrane"/>
    <property type="evidence" value="ECO:0007669"/>
    <property type="project" value="UniProtKB-SubCell"/>
</dbReference>
<evidence type="ECO:0000256" key="6">
    <source>
        <dbReference type="ARBA" id="ARBA00023136"/>
    </source>
</evidence>
<feature type="region of interest" description="Disordered" evidence="7">
    <location>
        <begin position="184"/>
        <end position="205"/>
    </location>
</feature>
<evidence type="ECO:0000256" key="1">
    <source>
        <dbReference type="ARBA" id="ARBA00004429"/>
    </source>
</evidence>
<evidence type="ECO:0000256" key="7">
    <source>
        <dbReference type="SAM" id="MobiDB-lite"/>
    </source>
</evidence>
<evidence type="ECO:0000256" key="2">
    <source>
        <dbReference type="ARBA" id="ARBA00022448"/>
    </source>
</evidence>
<sequence>MPAVRARAVPLLADAVSFLLCALLVRSRPALPRPVPQIRESLLRQVRAGASYIFRDRVLLGLALRPAVGNIAFLAVESVLALFAHDRLGIDTYGLGLFLTAEATGGLLGAGIASSLRQAIVPAHLMGRVASTSRMPAVCAAPIGAFLGGRPATTYDIRTLLYAAAVLPAQESAPELLRRLLPRPAASKAEEDTNATGGAPVKTWGGEVTAGWGSRRSGFGAGTAVSQGAETVMAGVPPTAPGPERGERGRCAAVCRRDPAEQCAGQGRSGTTSATLPGGGPSREATVGPALRILCRSSPTPCCSPSDDGRRGG</sequence>
<keyword evidence="4" id="KW-0812">Transmembrane</keyword>
<keyword evidence="9" id="KW-1185">Reference proteome</keyword>
<evidence type="ECO:0000256" key="3">
    <source>
        <dbReference type="ARBA" id="ARBA00022475"/>
    </source>
</evidence>
<keyword evidence="3" id="KW-1003">Cell membrane</keyword>
<dbReference type="Proteomes" id="UP000585836">
    <property type="component" value="Unassembled WGS sequence"/>
</dbReference>
<dbReference type="InterPro" id="IPR036259">
    <property type="entry name" value="MFS_trans_sf"/>
</dbReference>
<gene>
    <name evidence="8" type="ORF">FHS34_001953</name>
</gene>
<keyword evidence="5" id="KW-1133">Transmembrane helix</keyword>
<dbReference type="PANTHER" id="PTHR23513:SF9">
    <property type="entry name" value="ENTEROBACTIN EXPORTER ENTS"/>
    <property type="match status" value="1"/>
</dbReference>
<keyword evidence="6" id="KW-0472">Membrane</keyword>
<dbReference type="Gene3D" id="1.20.1250.20">
    <property type="entry name" value="MFS general substrate transporter like domains"/>
    <property type="match status" value="1"/>
</dbReference>
<dbReference type="PANTHER" id="PTHR23513">
    <property type="entry name" value="INTEGRAL MEMBRANE EFFLUX PROTEIN-RELATED"/>
    <property type="match status" value="1"/>
</dbReference>
<accession>A0A7W9PSK7</accession>
<comment type="subcellular location">
    <subcellularLocation>
        <location evidence="1">Cell inner membrane</location>
        <topology evidence="1">Multi-pass membrane protein</topology>
    </subcellularLocation>
</comment>
<proteinExistence type="predicted"/>